<dbReference type="PANTHER" id="PTHR23513:SF6">
    <property type="entry name" value="MAJOR FACILITATOR SUPERFAMILY ASSOCIATED DOMAIN-CONTAINING PROTEIN"/>
    <property type="match status" value="1"/>
</dbReference>
<keyword evidence="8" id="KW-1185">Reference proteome</keyword>
<dbReference type="Pfam" id="PF07690">
    <property type="entry name" value="MFS_1"/>
    <property type="match status" value="1"/>
</dbReference>
<feature type="transmembrane region" description="Helical" evidence="6">
    <location>
        <begin position="45"/>
        <end position="65"/>
    </location>
</feature>
<dbReference type="InterPro" id="IPR011701">
    <property type="entry name" value="MFS"/>
</dbReference>
<feature type="transmembrane region" description="Helical" evidence="6">
    <location>
        <begin position="226"/>
        <end position="246"/>
    </location>
</feature>
<dbReference type="Gene3D" id="1.20.1250.20">
    <property type="entry name" value="MFS general substrate transporter like domains"/>
    <property type="match status" value="1"/>
</dbReference>
<dbReference type="InterPro" id="IPR036259">
    <property type="entry name" value="MFS_trans_sf"/>
</dbReference>
<dbReference type="CDD" id="cd06173">
    <property type="entry name" value="MFS_MefA_like"/>
    <property type="match status" value="1"/>
</dbReference>
<proteinExistence type="predicted"/>
<dbReference type="Proteomes" id="UP000824496">
    <property type="component" value="Chromosome"/>
</dbReference>
<feature type="transmembrane region" description="Helical" evidence="6">
    <location>
        <begin position="193"/>
        <end position="220"/>
    </location>
</feature>
<protein>
    <submittedName>
        <fullName evidence="7">MFS transporter</fullName>
    </submittedName>
</protein>
<keyword evidence="4 6" id="KW-1133">Transmembrane helix</keyword>
<keyword evidence="3 6" id="KW-0812">Transmembrane</keyword>
<evidence type="ECO:0000256" key="2">
    <source>
        <dbReference type="ARBA" id="ARBA00022475"/>
    </source>
</evidence>
<sequence>MPLVALTIGGTATSSGMIGTLTRVACVAALVPGGVLADRVNRRGLIVRGHLLRAVVFTAVVLAWWLGALSMWVLCLAAVCSGAMSGVFGLASDAAVKNVVPEDQLPSAAAANQARSSAVELVSSPLAGLLLAVSPVLPFLAEVSGHVLGAACAAGIEADMEPGDEGEPVEQEPRSFIRDLRQACRLLASQPPLLALAAACSLGSAALTGFFLGLMLWWRLQEVPTAQIGLLLTAPSAAMLLGAALAPLIIDRLPAGAILIGFQAVHALVLLSCALTRVPLVQAALLACAGLILPVWNAEASARMMRLIPSGGMGRVLGLIQTLIMAPPILAPFLAGRGLDLLGGMPTLVLFAVVDLLAAGVLIGARGAWVRPRLEAGWAVGR</sequence>
<evidence type="ECO:0000313" key="7">
    <source>
        <dbReference type="EMBL" id="BDA64803.1"/>
    </source>
</evidence>
<reference evidence="7 8" key="1">
    <citation type="submission" date="2021-08" db="EMBL/GenBank/DDBJ databases">
        <title>Whole genome sequence of novel Actinomyces species strain MAS-1.</title>
        <authorList>
            <person name="Saito M."/>
            <person name="Kuwahara N."/>
            <person name="Takizawa T."/>
            <person name="Gotouda H."/>
            <person name="Ochiai T."/>
        </authorList>
    </citation>
    <scope>NUCLEOTIDE SEQUENCE [LARGE SCALE GENOMIC DNA]</scope>
    <source>
        <strain evidence="7 8">MAS-1</strain>
    </source>
</reference>
<keyword evidence="5 6" id="KW-0472">Membrane</keyword>
<feature type="transmembrane region" description="Helical" evidence="6">
    <location>
        <begin position="316"/>
        <end position="335"/>
    </location>
</feature>
<evidence type="ECO:0000256" key="3">
    <source>
        <dbReference type="ARBA" id="ARBA00022692"/>
    </source>
</evidence>
<dbReference type="RefSeq" id="WP_263421889.1">
    <property type="nucleotide sequence ID" value="NZ_AP025017.1"/>
</dbReference>
<feature type="transmembrane region" description="Helical" evidence="6">
    <location>
        <begin position="20"/>
        <end position="38"/>
    </location>
</feature>
<evidence type="ECO:0000256" key="1">
    <source>
        <dbReference type="ARBA" id="ARBA00004651"/>
    </source>
</evidence>
<evidence type="ECO:0000313" key="8">
    <source>
        <dbReference type="Proteomes" id="UP000824496"/>
    </source>
</evidence>
<feature type="transmembrane region" description="Helical" evidence="6">
    <location>
        <begin position="278"/>
        <end position="296"/>
    </location>
</feature>
<dbReference type="PANTHER" id="PTHR23513">
    <property type="entry name" value="INTEGRAL MEMBRANE EFFLUX PROTEIN-RELATED"/>
    <property type="match status" value="1"/>
</dbReference>
<evidence type="ECO:0000256" key="5">
    <source>
        <dbReference type="ARBA" id="ARBA00023136"/>
    </source>
</evidence>
<accession>A0ABN6K8V3</accession>
<keyword evidence="2" id="KW-1003">Cell membrane</keyword>
<feature type="transmembrane region" description="Helical" evidence="6">
    <location>
        <begin position="71"/>
        <end position="91"/>
    </location>
</feature>
<comment type="subcellular location">
    <subcellularLocation>
        <location evidence="1">Cell membrane</location>
        <topology evidence="1">Multi-pass membrane protein</topology>
    </subcellularLocation>
</comment>
<evidence type="ECO:0000256" key="4">
    <source>
        <dbReference type="ARBA" id="ARBA00022989"/>
    </source>
</evidence>
<name>A0ABN6K8V3_9ACTO</name>
<dbReference type="EMBL" id="AP025017">
    <property type="protein sequence ID" value="BDA64803.1"/>
    <property type="molecule type" value="Genomic_DNA"/>
</dbReference>
<evidence type="ECO:0000256" key="6">
    <source>
        <dbReference type="SAM" id="Phobius"/>
    </source>
</evidence>
<organism evidence="7 8">
    <name type="scientific">Actinomyces capricornis</name>
    <dbReference type="NCBI Taxonomy" id="2755559"/>
    <lineage>
        <taxon>Bacteria</taxon>
        <taxon>Bacillati</taxon>
        <taxon>Actinomycetota</taxon>
        <taxon>Actinomycetes</taxon>
        <taxon>Actinomycetales</taxon>
        <taxon>Actinomycetaceae</taxon>
        <taxon>Actinomyces</taxon>
    </lineage>
</organism>
<gene>
    <name evidence="7" type="ORF">MANAM107_16370</name>
</gene>
<dbReference type="SUPFAM" id="SSF103473">
    <property type="entry name" value="MFS general substrate transporter"/>
    <property type="match status" value="1"/>
</dbReference>
<feature type="transmembrane region" description="Helical" evidence="6">
    <location>
        <begin position="341"/>
        <end position="365"/>
    </location>
</feature>